<dbReference type="GO" id="GO:0046872">
    <property type="term" value="F:metal ion binding"/>
    <property type="evidence" value="ECO:0007669"/>
    <property type="project" value="UniProtKB-KW"/>
</dbReference>
<dbReference type="STRING" id="252305.OB2597_03227"/>
<dbReference type="CDD" id="cd01335">
    <property type="entry name" value="Radical_SAM"/>
    <property type="match status" value="1"/>
</dbReference>
<dbReference type="GO" id="GO:0003824">
    <property type="term" value="F:catalytic activity"/>
    <property type="evidence" value="ECO:0007669"/>
    <property type="project" value="InterPro"/>
</dbReference>
<feature type="region of interest" description="Disordered" evidence="4">
    <location>
        <begin position="1"/>
        <end position="31"/>
    </location>
</feature>
<evidence type="ECO:0000256" key="2">
    <source>
        <dbReference type="ARBA" id="ARBA00023004"/>
    </source>
</evidence>
<protein>
    <submittedName>
        <fullName evidence="6">Radical SAM domain protein</fullName>
    </submittedName>
</protein>
<evidence type="ECO:0000313" key="7">
    <source>
        <dbReference type="Proteomes" id="UP000004318"/>
    </source>
</evidence>
<dbReference type="Pfam" id="PF04055">
    <property type="entry name" value="Radical_SAM"/>
    <property type="match status" value="1"/>
</dbReference>
<dbReference type="SMART" id="SM00729">
    <property type="entry name" value="Elp3"/>
    <property type="match status" value="1"/>
</dbReference>
<dbReference type="PANTHER" id="PTHR43432:SF3">
    <property type="entry name" value="SLR0285 PROTEIN"/>
    <property type="match status" value="1"/>
</dbReference>
<dbReference type="InterPro" id="IPR058240">
    <property type="entry name" value="rSAM_sf"/>
</dbReference>
<evidence type="ECO:0000256" key="1">
    <source>
        <dbReference type="ARBA" id="ARBA00022723"/>
    </source>
</evidence>
<dbReference type="SUPFAM" id="SSF102114">
    <property type="entry name" value="Radical SAM enzymes"/>
    <property type="match status" value="1"/>
</dbReference>
<dbReference type="GO" id="GO:0051536">
    <property type="term" value="F:iron-sulfur cluster binding"/>
    <property type="evidence" value="ECO:0007669"/>
    <property type="project" value="UniProtKB-KW"/>
</dbReference>
<evidence type="ECO:0000256" key="4">
    <source>
        <dbReference type="SAM" id="MobiDB-lite"/>
    </source>
</evidence>
<comment type="caution">
    <text evidence="6">The sequence shown here is derived from an EMBL/GenBank/DDBJ whole genome shotgun (WGS) entry which is preliminary data.</text>
</comment>
<evidence type="ECO:0000313" key="6">
    <source>
        <dbReference type="EMBL" id="EAQ03599.1"/>
    </source>
</evidence>
<feature type="domain" description="Radical SAM core" evidence="5">
    <location>
        <begin position="71"/>
        <end position="308"/>
    </location>
</feature>
<gene>
    <name evidence="6" type="ORF">OB2597_03227</name>
</gene>
<dbReference type="HOGENOM" id="CLU_015525_0_0_5"/>
<dbReference type="OrthoDB" id="9785699at2"/>
<dbReference type="SFLD" id="SFLDS00029">
    <property type="entry name" value="Radical_SAM"/>
    <property type="match status" value="1"/>
</dbReference>
<proteinExistence type="predicted"/>
<reference evidence="6 7" key="1">
    <citation type="journal article" date="2010" name="J. Bacteriol.">
        <title>Genome sequences of Oceanicola granulosus HTCC2516(T) and Oceanicola batsensis HTCC2597(TDelta).</title>
        <authorList>
            <person name="Thrash J.C."/>
            <person name="Cho J.C."/>
            <person name="Vergin K.L."/>
            <person name="Giovannoni S.J."/>
        </authorList>
    </citation>
    <scope>NUCLEOTIDE SEQUENCE [LARGE SCALE GENOMIC DNA]</scope>
    <source>
        <strain evidence="7">ATCC BAA-863 / DSM 15984 / KCTC 12145 / HTCC2597</strain>
    </source>
</reference>
<dbReference type="SFLD" id="SFLDG01084">
    <property type="entry name" value="Uncharacterised_Radical_SAM_Su"/>
    <property type="match status" value="1"/>
</dbReference>
<dbReference type="NCBIfam" id="NF033668">
    <property type="entry name" value="rSAM_PA0069"/>
    <property type="match status" value="1"/>
</dbReference>
<dbReference type="EMBL" id="AAMO01000004">
    <property type="protein sequence ID" value="EAQ03599.1"/>
    <property type="molecule type" value="Genomic_DNA"/>
</dbReference>
<dbReference type="PROSITE" id="PS51918">
    <property type="entry name" value="RADICAL_SAM"/>
    <property type="match status" value="1"/>
</dbReference>
<evidence type="ECO:0000259" key="5">
    <source>
        <dbReference type="PROSITE" id="PS51918"/>
    </source>
</evidence>
<keyword evidence="2" id="KW-0408">Iron</keyword>
<keyword evidence="1" id="KW-0479">Metal-binding</keyword>
<dbReference type="InterPro" id="IPR040086">
    <property type="entry name" value="MJ0683-like"/>
</dbReference>
<dbReference type="AlphaFoldDB" id="A3TXN9"/>
<evidence type="ECO:0000256" key="3">
    <source>
        <dbReference type="ARBA" id="ARBA00023014"/>
    </source>
</evidence>
<keyword evidence="3" id="KW-0411">Iron-sulfur</keyword>
<name>A3TXN9_PSEBH</name>
<dbReference type="PANTHER" id="PTHR43432">
    <property type="entry name" value="SLR0285 PROTEIN"/>
    <property type="match status" value="1"/>
</dbReference>
<keyword evidence="7" id="KW-1185">Reference proteome</keyword>
<dbReference type="InterPro" id="IPR007197">
    <property type="entry name" value="rSAM"/>
</dbReference>
<accession>A3TXN9</accession>
<feature type="compositionally biased region" description="Basic and acidic residues" evidence="4">
    <location>
        <begin position="1"/>
        <end position="19"/>
    </location>
</feature>
<dbReference type="eggNOG" id="COG1533">
    <property type="taxonomic scope" value="Bacteria"/>
</dbReference>
<organism evidence="6 7">
    <name type="scientific">Pseudooceanicola batsensis (strain ATCC BAA-863 / DSM 15984 / KCTC 12145 / HTCC2597)</name>
    <name type="common">Oceanicola batsensis</name>
    <dbReference type="NCBI Taxonomy" id="252305"/>
    <lineage>
        <taxon>Bacteria</taxon>
        <taxon>Pseudomonadati</taxon>
        <taxon>Pseudomonadota</taxon>
        <taxon>Alphaproteobacteria</taxon>
        <taxon>Rhodobacterales</taxon>
        <taxon>Paracoccaceae</taxon>
        <taxon>Pseudooceanicola</taxon>
    </lineage>
</organism>
<dbReference type="Gene3D" id="3.80.30.30">
    <property type="match status" value="1"/>
</dbReference>
<dbReference type="RefSeq" id="WP_009804898.1">
    <property type="nucleotide sequence ID" value="NZ_CH724131.1"/>
</dbReference>
<sequence length="367" mass="40905">MAELRPLTDGHAIDADARRGRGASTNQPGRYETADRVAVDDGWDLPDEVAQIRTEVRPETARSLITYNRSPDLPFDRSINVYRGCEHGCVYCFARPTHAYLGLSPGLDFETRLTARVNAAEVLERELRSRRYAPATIAIGTNTDPYQPAEHKLELTRACLEVLRDYRHPVAIVTKGTGILRDLDILSDMAAQGLASVGVSVTTLSPDIARRMEPRVPPPAKRLAVIRALAEAGVPVRLMASPIVPGLTDTEVEAILEAGRDAGARGASWIMLRLPQEVAPLVETWLREAWPDRADKILNRLREMHGGKLYEAQWGRRMRGEGVYARMIAARFEAARRRVGLDERMPPLRTDLFRHPPRVGDQLGLFD</sequence>
<dbReference type="Proteomes" id="UP000004318">
    <property type="component" value="Unassembled WGS sequence"/>
</dbReference>
<dbReference type="InterPro" id="IPR006638">
    <property type="entry name" value="Elp3/MiaA/NifB-like_rSAM"/>
</dbReference>